<sequence length="209" mass="21866">MRRLEVAALALLVAGAAAAALVLLLAVCRQGGSIGKRPAAPELPVSTHRAPTAATKKGWRRRHHHLALLLLLLCSGRRRRRARVEVDPGCRTPSPYAGDAPSSSTAVLEEEEVVAAWRERWIGGPALRALYTIYEEADEEAAGDGEGMDGDARETETPFYTPPASPPRAGGDGGSNGAVPTQPTDGAAAPIVPAHADTEDVADATLDGR</sequence>
<comment type="caution">
    <text evidence="2">The sequence shown here is derived from an EMBL/GenBank/DDBJ whole genome shotgun (WGS) entry which is preliminary data.</text>
</comment>
<dbReference type="EMBL" id="NCVQ01000009">
    <property type="protein sequence ID" value="PWZ10642.1"/>
    <property type="molecule type" value="Genomic_DNA"/>
</dbReference>
<reference evidence="2 3" key="1">
    <citation type="journal article" date="2018" name="Nat. Genet.">
        <title>Extensive intraspecific gene order and gene structural variations between Mo17 and other maize genomes.</title>
        <authorList>
            <person name="Sun S."/>
            <person name="Zhou Y."/>
            <person name="Chen J."/>
            <person name="Shi J."/>
            <person name="Zhao H."/>
            <person name="Zhao H."/>
            <person name="Song W."/>
            <person name="Zhang M."/>
            <person name="Cui Y."/>
            <person name="Dong X."/>
            <person name="Liu H."/>
            <person name="Ma X."/>
            <person name="Jiao Y."/>
            <person name="Wang B."/>
            <person name="Wei X."/>
            <person name="Stein J.C."/>
            <person name="Glaubitz J.C."/>
            <person name="Lu F."/>
            <person name="Yu G."/>
            <person name="Liang C."/>
            <person name="Fengler K."/>
            <person name="Li B."/>
            <person name="Rafalski A."/>
            <person name="Schnable P.S."/>
            <person name="Ware D.H."/>
            <person name="Buckler E.S."/>
            <person name="Lai J."/>
        </authorList>
    </citation>
    <scope>NUCLEOTIDE SEQUENCE [LARGE SCALE GENOMIC DNA]</scope>
    <source>
        <strain evidence="3">cv. Missouri 17</strain>
        <tissue evidence="2">Seedling</tissue>
    </source>
</reference>
<organism evidence="2 3">
    <name type="scientific">Zea mays</name>
    <name type="common">Maize</name>
    <dbReference type="NCBI Taxonomy" id="4577"/>
    <lineage>
        <taxon>Eukaryota</taxon>
        <taxon>Viridiplantae</taxon>
        <taxon>Streptophyta</taxon>
        <taxon>Embryophyta</taxon>
        <taxon>Tracheophyta</taxon>
        <taxon>Spermatophyta</taxon>
        <taxon>Magnoliopsida</taxon>
        <taxon>Liliopsida</taxon>
        <taxon>Poales</taxon>
        <taxon>Poaceae</taxon>
        <taxon>PACMAD clade</taxon>
        <taxon>Panicoideae</taxon>
        <taxon>Andropogonodae</taxon>
        <taxon>Andropogoneae</taxon>
        <taxon>Tripsacinae</taxon>
        <taxon>Zea</taxon>
    </lineage>
</organism>
<feature type="compositionally biased region" description="Acidic residues" evidence="1">
    <location>
        <begin position="139"/>
        <end position="149"/>
    </location>
</feature>
<name>A0A3L6DPJ0_MAIZE</name>
<dbReference type="OMA" id="SWTERWF"/>
<accession>A0A3L6DPJ0</accession>
<evidence type="ECO:0000313" key="2">
    <source>
        <dbReference type="EMBL" id="PWZ10642.1"/>
    </source>
</evidence>
<dbReference type="AlphaFoldDB" id="A0A3L6DPJ0"/>
<dbReference type="ExpressionAtlas" id="A0A3L6DPJ0">
    <property type="expression patterns" value="baseline"/>
</dbReference>
<feature type="region of interest" description="Disordered" evidence="1">
    <location>
        <begin position="139"/>
        <end position="209"/>
    </location>
</feature>
<protein>
    <submittedName>
        <fullName evidence="2">Uncharacterized protein</fullName>
    </submittedName>
</protein>
<dbReference type="Proteomes" id="UP000251960">
    <property type="component" value="Chromosome 8"/>
</dbReference>
<proteinExistence type="predicted"/>
<evidence type="ECO:0000256" key="1">
    <source>
        <dbReference type="SAM" id="MobiDB-lite"/>
    </source>
</evidence>
<gene>
    <name evidence="2" type="ORF">Zm00014a_006939</name>
</gene>
<evidence type="ECO:0000313" key="3">
    <source>
        <dbReference type="Proteomes" id="UP000251960"/>
    </source>
</evidence>